<dbReference type="Proteomes" id="UP001162131">
    <property type="component" value="Unassembled WGS sequence"/>
</dbReference>
<organism evidence="1 2">
    <name type="scientific">Blepharisma stoltei</name>
    <dbReference type="NCBI Taxonomy" id="1481888"/>
    <lineage>
        <taxon>Eukaryota</taxon>
        <taxon>Sar</taxon>
        <taxon>Alveolata</taxon>
        <taxon>Ciliophora</taxon>
        <taxon>Postciliodesmatophora</taxon>
        <taxon>Heterotrichea</taxon>
        <taxon>Heterotrichida</taxon>
        <taxon>Blepharismidae</taxon>
        <taxon>Blepharisma</taxon>
    </lineage>
</organism>
<protein>
    <submittedName>
        <fullName evidence="1">Uncharacterized protein</fullName>
    </submittedName>
</protein>
<evidence type="ECO:0000313" key="1">
    <source>
        <dbReference type="EMBL" id="CAG9324108.1"/>
    </source>
</evidence>
<keyword evidence="2" id="KW-1185">Reference proteome</keyword>
<dbReference type="EMBL" id="CAJZBQ010000035">
    <property type="protein sequence ID" value="CAG9324108.1"/>
    <property type="molecule type" value="Genomic_DNA"/>
</dbReference>
<comment type="caution">
    <text evidence="1">The sequence shown here is derived from an EMBL/GenBank/DDBJ whole genome shotgun (WGS) entry which is preliminary data.</text>
</comment>
<evidence type="ECO:0000313" key="2">
    <source>
        <dbReference type="Proteomes" id="UP001162131"/>
    </source>
</evidence>
<sequence>MDNSQKQHTLFKQARVKEAMIYGLHRASKKSYIPIPLLERWMSDMDPDFTPEQEIEPDVSVSDLLEEWEKMHGKPGKTSQEKYFNIDD</sequence>
<name>A0AAU9JED6_9CILI</name>
<gene>
    <name evidence="1" type="ORF">BSTOLATCC_MIC35129</name>
</gene>
<reference evidence="1" key="1">
    <citation type="submission" date="2021-09" db="EMBL/GenBank/DDBJ databases">
        <authorList>
            <consortium name="AG Swart"/>
            <person name="Singh M."/>
            <person name="Singh A."/>
            <person name="Seah K."/>
            <person name="Emmerich C."/>
        </authorList>
    </citation>
    <scope>NUCLEOTIDE SEQUENCE</scope>
    <source>
        <strain evidence="1">ATCC30299</strain>
    </source>
</reference>
<dbReference type="AlphaFoldDB" id="A0AAU9JED6"/>
<accession>A0AAU9JED6</accession>
<proteinExistence type="predicted"/>